<evidence type="ECO:0008006" key="4">
    <source>
        <dbReference type="Google" id="ProtNLM"/>
    </source>
</evidence>
<name>A0A2S8F5P7_9BACT</name>
<dbReference type="RefSeq" id="WP_105356238.1">
    <property type="nucleotide sequence ID" value="NZ_PUIA01000057.1"/>
</dbReference>
<protein>
    <recommendedName>
        <fullName evidence="4">DUF998 domain-containing protein</fullName>
    </recommendedName>
</protein>
<keyword evidence="1" id="KW-0472">Membrane</keyword>
<gene>
    <name evidence="2" type="ORF">C5Y96_18175</name>
</gene>
<proteinExistence type="predicted"/>
<dbReference type="OrthoDB" id="9990963at2"/>
<feature type="transmembrane region" description="Helical" evidence="1">
    <location>
        <begin position="121"/>
        <end position="141"/>
    </location>
</feature>
<feature type="transmembrane region" description="Helical" evidence="1">
    <location>
        <begin position="95"/>
        <end position="115"/>
    </location>
</feature>
<dbReference type="Proteomes" id="UP000240009">
    <property type="component" value="Unassembled WGS sequence"/>
</dbReference>
<keyword evidence="1" id="KW-0812">Transmembrane</keyword>
<sequence length="219" mass="24238">MKTAIPIKDRVIAILLVLGGCIAINAVTANPFNYRTDGIADVGFPLTVYEIGGYVYRNQFRLDALTIDLLVAFAVTAICVPAIECRLRPNAYFSPTFPLATLLLCVSLVGILLGLQHQIGIVYVFLQRYGPIIAITLAYLISIRLGKETRASSFILLIVSFAGVYFAITYGGRTATDNVLILLHYWTLPLWMIWFVAIVDIDQFLPEVSRESDDAEIDS</sequence>
<feature type="transmembrane region" description="Helical" evidence="1">
    <location>
        <begin position="183"/>
        <end position="201"/>
    </location>
</feature>
<reference evidence="2 3" key="1">
    <citation type="submission" date="2018-02" db="EMBL/GenBank/DDBJ databases">
        <title>Comparative genomes isolates from brazilian mangrove.</title>
        <authorList>
            <person name="Araujo J.E."/>
            <person name="Taketani R.G."/>
            <person name="Silva M.C.P."/>
            <person name="Loureco M.V."/>
            <person name="Andreote F.D."/>
        </authorList>
    </citation>
    <scope>NUCLEOTIDE SEQUENCE [LARGE SCALE GENOMIC DNA]</scope>
    <source>
        <strain evidence="2 3">HEX-2 MGV</strain>
    </source>
</reference>
<dbReference type="EMBL" id="PUIA01000057">
    <property type="protein sequence ID" value="PQO27463.1"/>
    <property type="molecule type" value="Genomic_DNA"/>
</dbReference>
<evidence type="ECO:0000313" key="3">
    <source>
        <dbReference type="Proteomes" id="UP000240009"/>
    </source>
</evidence>
<dbReference type="PROSITE" id="PS51257">
    <property type="entry name" value="PROKAR_LIPOPROTEIN"/>
    <property type="match status" value="1"/>
</dbReference>
<accession>A0A2S8F5P7</accession>
<evidence type="ECO:0000313" key="2">
    <source>
        <dbReference type="EMBL" id="PQO27463.1"/>
    </source>
</evidence>
<comment type="caution">
    <text evidence="2">The sequence shown here is derived from an EMBL/GenBank/DDBJ whole genome shotgun (WGS) entry which is preliminary data.</text>
</comment>
<feature type="transmembrane region" description="Helical" evidence="1">
    <location>
        <begin position="64"/>
        <end position="83"/>
    </location>
</feature>
<feature type="transmembrane region" description="Helical" evidence="1">
    <location>
        <begin position="153"/>
        <end position="171"/>
    </location>
</feature>
<dbReference type="AlphaFoldDB" id="A0A2S8F5P7"/>
<organism evidence="2 3">
    <name type="scientific">Blastopirellula marina</name>
    <dbReference type="NCBI Taxonomy" id="124"/>
    <lineage>
        <taxon>Bacteria</taxon>
        <taxon>Pseudomonadati</taxon>
        <taxon>Planctomycetota</taxon>
        <taxon>Planctomycetia</taxon>
        <taxon>Pirellulales</taxon>
        <taxon>Pirellulaceae</taxon>
        <taxon>Blastopirellula</taxon>
    </lineage>
</organism>
<keyword evidence="1" id="KW-1133">Transmembrane helix</keyword>
<evidence type="ECO:0000256" key="1">
    <source>
        <dbReference type="SAM" id="Phobius"/>
    </source>
</evidence>